<dbReference type="InterPro" id="IPR012910">
    <property type="entry name" value="Plug_dom"/>
</dbReference>
<dbReference type="EMBL" id="JABAIL010000009">
    <property type="protein sequence ID" value="NLR94084.1"/>
    <property type="molecule type" value="Genomic_DNA"/>
</dbReference>
<dbReference type="Gene3D" id="2.170.130.10">
    <property type="entry name" value="TonB-dependent receptor, plug domain"/>
    <property type="match status" value="1"/>
</dbReference>
<dbReference type="Proteomes" id="UP000585050">
    <property type="component" value="Unassembled WGS sequence"/>
</dbReference>
<gene>
    <name evidence="2" type="ORF">HGP29_22975</name>
</gene>
<sequence length="1010" mass="115059">MMRKAIQKYPLYSFIIGVLITLITSLTSVAQSKSYVEVKCRVLDERHFPIRGAILTVTLLDGTEDVFYSDSDGQVVVSGLEGDEVSIEAEGMKSLKYILKTTEKKKGFFMKPLKLPFEKVVLEGGYQIQKREDATTFSTKIDDQYLSHTYGINVGTSLTGTDPSVLVEQLTSNPGWDVSNITIRGLSTTGDNAPAVFIDGFERSIYQLNIEEVESIEYLKDIRAKILVGPAAVNGVIWITTKQGQAVKRKIDVGYESGIQTPTTSHHYLDSYNSALLYNEARANDGLSPFYSEDALQKFKDGSDPFRYPNNDFSALLLKDQTQYQKAYVTLTGATRNSKYSVNLGYQNQEGMVTEGPKNGLDRFNIRANLKARMNQVITLNANISARTEIINTSTLTGRDFFDMMSTHRPMDYPIYVEENMIKEGEAAGFGVSRLSNKNLYAEVTERGYQREQRIIGQTNMGLDFNLKQITEGLSADVNVALDTYNSVTYGQNASYNAYLPVYKGDTLNQFIQKGRKTELSKQSKTSDDVFRGYAMYSRIKYDKSWNDLHNIYLQGMYSFVREEYKSSVQEPQNMTASFLASYRFKDKYIIEGVVSHYGTNRLDKNSGHLNYVASLGWVLSEENFMYNSIFDYLKVKANYGLMATDRNFMNHRLHQNVWSQSGNVYFGSNNNTTLKPTELEHTGTELLDWEKQKELNVGIEGRIFRRLSFFGNYFYNYRYDIPEQVDNKMINGMPYAQYENYGEVKNQGVEVALNYQNKIKHFRYAIGVGGMYSQAILMDGNVIRYEEDGMNKIGKPVNGIYGLQADGLFQSYEEIQSHPQQMYGTVRPGDIKYIDQNGDGVINEQDQVLIGDSFPDFVLNSSIKLNYKNFELFAQFSGVIGREVVLNNAYYWNYGEGKYSDVALDRWSESNPNGTYPRLTTKEYQNNFQNNSYWIENGNYLRLDNLQLTYRLPTKKWTNNVVSGMKVYARGNNLFTWSKLENVDPSNLNSGYTNFPLLTSYVVGVHVTL</sequence>
<organism evidence="2 3">
    <name type="scientific">Flammeovirga agarivorans</name>
    <dbReference type="NCBI Taxonomy" id="2726742"/>
    <lineage>
        <taxon>Bacteria</taxon>
        <taxon>Pseudomonadati</taxon>
        <taxon>Bacteroidota</taxon>
        <taxon>Cytophagia</taxon>
        <taxon>Cytophagales</taxon>
        <taxon>Flammeovirgaceae</taxon>
        <taxon>Flammeovirga</taxon>
    </lineage>
</organism>
<reference evidence="2 3" key="1">
    <citation type="submission" date="2020-04" db="EMBL/GenBank/DDBJ databases">
        <title>Flammeovirga sp. SR4, a novel species isolated from seawater.</title>
        <authorList>
            <person name="Wang X."/>
        </authorList>
    </citation>
    <scope>NUCLEOTIDE SEQUENCE [LARGE SCALE GENOMIC DNA]</scope>
    <source>
        <strain evidence="2 3">SR4</strain>
    </source>
</reference>
<comment type="caution">
    <text evidence="2">The sequence shown here is derived from an EMBL/GenBank/DDBJ whole genome shotgun (WGS) entry which is preliminary data.</text>
</comment>
<accession>A0A7X8XYC3</accession>
<dbReference type="RefSeq" id="WP_168884795.1">
    <property type="nucleotide sequence ID" value="NZ_JABAIL010000009.1"/>
</dbReference>
<dbReference type="Pfam" id="PF07715">
    <property type="entry name" value="Plug"/>
    <property type="match status" value="1"/>
</dbReference>
<dbReference type="InterPro" id="IPR037066">
    <property type="entry name" value="Plug_dom_sf"/>
</dbReference>
<evidence type="ECO:0000313" key="3">
    <source>
        <dbReference type="Proteomes" id="UP000585050"/>
    </source>
</evidence>
<evidence type="ECO:0000313" key="2">
    <source>
        <dbReference type="EMBL" id="NLR94084.1"/>
    </source>
</evidence>
<dbReference type="AlphaFoldDB" id="A0A7X8XYC3"/>
<evidence type="ECO:0000259" key="1">
    <source>
        <dbReference type="Pfam" id="PF07715"/>
    </source>
</evidence>
<dbReference type="InterPro" id="IPR023996">
    <property type="entry name" value="TonB-dep_OMP_SusC/RagA"/>
</dbReference>
<proteinExistence type="predicted"/>
<name>A0A7X8XYC3_9BACT</name>
<feature type="domain" description="TonB-dependent receptor plug" evidence="1">
    <location>
        <begin position="133"/>
        <end position="236"/>
    </location>
</feature>
<dbReference type="NCBIfam" id="TIGR04056">
    <property type="entry name" value="OMP_RagA_SusC"/>
    <property type="match status" value="1"/>
</dbReference>
<dbReference type="SUPFAM" id="SSF56935">
    <property type="entry name" value="Porins"/>
    <property type="match status" value="1"/>
</dbReference>
<protein>
    <submittedName>
        <fullName evidence="2">SusC/RagA family TonB-linked outer membrane protein</fullName>
    </submittedName>
</protein>
<keyword evidence="3" id="KW-1185">Reference proteome</keyword>